<dbReference type="Proteomes" id="UP001438707">
    <property type="component" value="Unassembled WGS sequence"/>
</dbReference>
<reference evidence="4 5" key="1">
    <citation type="journal article" date="2024" name="Nat. Commun.">
        <title>Phylogenomics reveals the evolutionary origins of lichenization in chlorophyte algae.</title>
        <authorList>
            <person name="Puginier C."/>
            <person name="Libourel C."/>
            <person name="Otte J."/>
            <person name="Skaloud P."/>
            <person name="Haon M."/>
            <person name="Grisel S."/>
            <person name="Petersen M."/>
            <person name="Berrin J.G."/>
            <person name="Delaux P.M."/>
            <person name="Dal Grande F."/>
            <person name="Keller J."/>
        </authorList>
    </citation>
    <scope>NUCLEOTIDE SEQUENCE [LARGE SCALE GENOMIC DNA]</scope>
    <source>
        <strain evidence="4 5">SAG 2145</strain>
    </source>
</reference>
<dbReference type="AlphaFoldDB" id="A0AAW1RHB7"/>
<keyword evidence="2" id="KW-0808">Transferase</keyword>
<dbReference type="EMBL" id="JALJOS010000011">
    <property type="protein sequence ID" value="KAK9833137.1"/>
    <property type="molecule type" value="Genomic_DNA"/>
</dbReference>
<keyword evidence="5" id="KW-1185">Reference proteome</keyword>
<dbReference type="PANTHER" id="PTHR43191">
    <property type="entry name" value="RRNA METHYLTRANSFERASE 3"/>
    <property type="match status" value="1"/>
</dbReference>
<dbReference type="GO" id="GO:0008173">
    <property type="term" value="F:RNA methyltransferase activity"/>
    <property type="evidence" value="ECO:0007669"/>
    <property type="project" value="InterPro"/>
</dbReference>
<dbReference type="InterPro" id="IPR051259">
    <property type="entry name" value="rRNA_Methyltransferase"/>
</dbReference>
<accession>A0AAW1RHB7</accession>
<dbReference type="Gene3D" id="3.40.1280.10">
    <property type="match status" value="1"/>
</dbReference>
<evidence type="ECO:0000313" key="5">
    <source>
        <dbReference type="Proteomes" id="UP001438707"/>
    </source>
</evidence>
<comment type="caution">
    <text evidence="4">The sequence shown here is derived from an EMBL/GenBank/DDBJ whole genome shotgun (WGS) entry which is preliminary data.</text>
</comment>
<dbReference type="Pfam" id="PF00588">
    <property type="entry name" value="SpoU_methylase"/>
    <property type="match status" value="1"/>
</dbReference>
<organism evidence="4 5">
    <name type="scientific">Apatococcus lobatus</name>
    <dbReference type="NCBI Taxonomy" id="904363"/>
    <lineage>
        <taxon>Eukaryota</taxon>
        <taxon>Viridiplantae</taxon>
        <taxon>Chlorophyta</taxon>
        <taxon>core chlorophytes</taxon>
        <taxon>Trebouxiophyceae</taxon>
        <taxon>Chlorellales</taxon>
        <taxon>Chlorellaceae</taxon>
        <taxon>Apatococcus</taxon>
    </lineage>
</organism>
<dbReference type="Gene3D" id="3.30.1330.30">
    <property type="match status" value="1"/>
</dbReference>
<protein>
    <recommendedName>
        <fullName evidence="3">tRNA/rRNA methyltransferase SpoU type domain-containing protein</fullName>
    </recommendedName>
</protein>
<evidence type="ECO:0000259" key="3">
    <source>
        <dbReference type="Pfam" id="PF00588"/>
    </source>
</evidence>
<sequence>MLIHLAAGSGHQPVRELHSPASSVVKHCVKLRTQNKYRQQTGSTLVVGVDALTELLRQATDTAPRSVLRLFAVQPTSIQSWGDVSMNTYLVSEPAMQKLTGLQSISGMQVAAEIATPQLCELQSWPSRSLQRLLVLDGLQDPGNLGSLLRTALALGWQAVYLLPGCCDVYNEKAMRACKGACFKLPIAGGNWSSLEAICSQHGLVKLAADSNPDSQDEEAHVILGSGEVSHHGAALVIGSEGQGLSDESKRLCRAVSIPMPGSMESLNASHAGAILMFMLTSQWPLLAKRLEAAVDSQQHP</sequence>
<dbReference type="SUPFAM" id="SSF55315">
    <property type="entry name" value="L30e-like"/>
    <property type="match status" value="1"/>
</dbReference>
<feature type="domain" description="tRNA/rRNA methyltransferase SpoU type" evidence="3">
    <location>
        <begin position="133"/>
        <end position="278"/>
    </location>
</feature>
<dbReference type="InterPro" id="IPR029026">
    <property type="entry name" value="tRNA_m1G_MTases_N"/>
</dbReference>
<dbReference type="InterPro" id="IPR029028">
    <property type="entry name" value="Alpha/beta_knot_MTases"/>
</dbReference>
<gene>
    <name evidence="4" type="ORF">WJX74_008267</name>
</gene>
<dbReference type="CDD" id="cd18095">
    <property type="entry name" value="SpoU-like_rRNA-MTase"/>
    <property type="match status" value="1"/>
</dbReference>
<proteinExistence type="predicted"/>
<dbReference type="SUPFAM" id="SSF75217">
    <property type="entry name" value="alpha/beta knot"/>
    <property type="match status" value="1"/>
</dbReference>
<keyword evidence="1" id="KW-0489">Methyltransferase</keyword>
<dbReference type="GO" id="GO:0003723">
    <property type="term" value="F:RNA binding"/>
    <property type="evidence" value="ECO:0007669"/>
    <property type="project" value="InterPro"/>
</dbReference>
<name>A0AAW1RHB7_9CHLO</name>
<evidence type="ECO:0000256" key="2">
    <source>
        <dbReference type="ARBA" id="ARBA00022679"/>
    </source>
</evidence>
<dbReference type="PANTHER" id="PTHR43191:SF2">
    <property type="entry name" value="RRNA METHYLTRANSFERASE 3, MITOCHONDRIAL"/>
    <property type="match status" value="1"/>
</dbReference>
<dbReference type="InterPro" id="IPR001537">
    <property type="entry name" value="SpoU_MeTrfase"/>
</dbReference>
<evidence type="ECO:0000256" key="1">
    <source>
        <dbReference type="ARBA" id="ARBA00022603"/>
    </source>
</evidence>
<evidence type="ECO:0000313" key="4">
    <source>
        <dbReference type="EMBL" id="KAK9833137.1"/>
    </source>
</evidence>
<dbReference type="InterPro" id="IPR029064">
    <property type="entry name" value="Ribosomal_eL30-like_sf"/>
</dbReference>
<dbReference type="GO" id="GO:0006396">
    <property type="term" value="P:RNA processing"/>
    <property type="evidence" value="ECO:0007669"/>
    <property type="project" value="InterPro"/>
</dbReference>
<dbReference type="GO" id="GO:0032259">
    <property type="term" value="P:methylation"/>
    <property type="evidence" value="ECO:0007669"/>
    <property type="project" value="UniProtKB-KW"/>
</dbReference>